<sequence length="492" mass="54408">MVEKPDHIFDREWEWESLVSFATGTQAEVAFGVVSGRRRQGKTFLLKALAEAMGGFYFEAVEGTSIELLRLFGMSLARHTGSPVGYPFADWRDALTFFFSLPQDRPLPLVIDEFPYLMKAEPALPSILKQEIDLRGRAHRGSSLARVLICGSALSVMGKILSGQAPLRGRARLELVVQPLGFREAAAFWGISDPRLAALVHAIVGGTPAYRDEFVAGDLPASPEDFDDWAVRTVLNRRTSLFREGRYLLAEETDIRDPALYHSVLAAVAEGNGTWGGIAGHIGYKSSDIAHPLHVLEGCGLLAKEKDAFKSASQYRITEPVISFYQAVMRPEWTDLGLGYAREVWDRSRQRFLSKVMGPHFETLCREFATRHAREVFEGGVGEVAAGTVVDPSTRKQIEVDVAVLGPAYPNEARAVRSLGEAKWDKVMGLRHLQRLRRARDLLAAKGYDTSGTVLACYSGAGFDADLTAEARRDDRVLLVDLPALYGMRPLR</sequence>
<accession>A0ABV8I865</accession>
<keyword evidence="2" id="KW-0067">ATP-binding</keyword>
<keyword evidence="3" id="KW-1185">Reference proteome</keyword>
<dbReference type="RefSeq" id="WP_377286268.1">
    <property type="nucleotide sequence ID" value="NZ_JBHSBM010000011.1"/>
</dbReference>
<keyword evidence="2" id="KW-0547">Nucleotide-binding</keyword>
<evidence type="ECO:0000313" key="2">
    <source>
        <dbReference type="EMBL" id="MFC4058095.1"/>
    </source>
</evidence>
<dbReference type="SUPFAM" id="SSF52540">
    <property type="entry name" value="P-loop containing nucleoside triphosphate hydrolases"/>
    <property type="match status" value="1"/>
</dbReference>
<evidence type="ECO:0000313" key="3">
    <source>
        <dbReference type="Proteomes" id="UP001595850"/>
    </source>
</evidence>
<gene>
    <name evidence="2" type="ORF">ACFOWE_07295</name>
</gene>
<dbReference type="Pfam" id="PF01637">
    <property type="entry name" value="ATPase_2"/>
    <property type="match status" value="1"/>
</dbReference>
<dbReference type="Proteomes" id="UP001595850">
    <property type="component" value="Unassembled WGS sequence"/>
</dbReference>
<dbReference type="EMBL" id="JBHSBM010000011">
    <property type="protein sequence ID" value="MFC4058095.1"/>
    <property type="molecule type" value="Genomic_DNA"/>
</dbReference>
<dbReference type="GO" id="GO:0005524">
    <property type="term" value="F:ATP binding"/>
    <property type="evidence" value="ECO:0007669"/>
    <property type="project" value="UniProtKB-KW"/>
</dbReference>
<organism evidence="2 3">
    <name type="scientific">Planomonospora corallina</name>
    <dbReference type="NCBI Taxonomy" id="1806052"/>
    <lineage>
        <taxon>Bacteria</taxon>
        <taxon>Bacillati</taxon>
        <taxon>Actinomycetota</taxon>
        <taxon>Actinomycetes</taxon>
        <taxon>Streptosporangiales</taxon>
        <taxon>Streptosporangiaceae</taxon>
        <taxon>Planomonospora</taxon>
    </lineage>
</organism>
<protein>
    <submittedName>
        <fullName evidence="2">ATP-binding protein</fullName>
    </submittedName>
</protein>
<dbReference type="PANTHER" id="PTHR34704">
    <property type="entry name" value="ATPASE"/>
    <property type="match status" value="1"/>
</dbReference>
<name>A0ABV8I865_9ACTN</name>
<comment type="caution">
    <text evidence="2">The sequence shown here is derived from an EMBL/GenBank/DDBJ whole genome shotgun (WGS) entry which is preliminary data.</text>
</comment>
<proteinExistence type="predicted"/>
<dbReference type="PANTHER" id="PTHR34704:SF1">
    <property type="entry name" value="ATPASE"/>
    <property type="match status" value="1"/>
</dbReference>
<dbReference type="InterPro" id="IPR011579">
    <property type="entry name" value="ATPase_dom"/>
</dbReference>
<feature type="domain" description="ATPase" evidence="1">
    <location>
        <begin position="9"/>
        <end position="188"/>
    </location>
</feature>
<dbReference type="InterPro" id="IPR027417">
    <property type="entry name" value="P-loop_NTPase"/>
</dbReference>
<evidence type="ECO:0000259" key="1">
    <source>
        <dbReference type="Pfam" id="PF01637"/>
    </source>
</evidence>
<reference evidence="3" key="1">
    <citation type="journal article" date="2019" name="Int. J. Syst. Evol. Microbiol.">
        <title>The Global Catalogue of Microorganisms (GCM) 10K type strain sequencing project: providing services to taxonomists for standard genome sequencing and annotation.</title>
        <authorList>
            <consortium name="The Broad Institute Genomics Platform"/>
            <consortium name="The Broad Institute Genome Sequencing Center for Infectious Disease"/>
            <person name="Wu L."/>
            <person name="Ma J."/>
        </authorList>
    </citation>
    <scope>NUCLEOTIDE SEQUENCE [LARGE SCALE GENOMIC DNA]</scope>
    <source>
        <strain evidence="3">TBRC 4489</strain>
    </source>
</reference>
<dbReference type="Gene3D" id="3.40.50.300">
    <property type="entry name" value="P-loop containing nucleotide triphosphate hydrolases"/>
    <property type="match status" value="1"/>
</dbReference>